<gene>
    <name evidence="2" type="ORF">EC912_101616</name>
</gene>
<dbReference type="RefSeq" id="WP_132141646.1">
    <property type="nucleotide sequence ID" value="NZ_SMCS01000001.1"/>
</dbReference>
<evidence type="ECO:0000313" key="3">
    <source>
        <dbReference type="Proteomes" id="UP000295645"/>
    </source>
</evidence>
<keyword evidence="3" id="KW-1185">Reference proteome</keyword>
<dbReference type="GO" id="GO:0004177">
    <property type="term" value="F:aminopeptidase activity"/>
    <property type="evidence" value="ECO:0007669"/>
    <property type="project" value="UniProtKB-KW"/>
</dbReference>
<dbReference type="SUPFAM" id="SSF53474">
    <property type="entry name" value="alpha/beta-Hydrolases"/>
    <property type="match status" value="1"/>
</dbReference>
<organism evidence="2 3">
    <name type="scientific">Luteibacter rhizovicinus</name>
    <dbReference type="NCBI Taxonomy" id="242606"/>
    <lineage>
        <taxon>Bacteria</taxon>
        <taxon>Pseudomonadati</taxon>
        <taxon>Pseudomonadota</taxon>
        <taxon>Gammaproteobacteria</taxon>
        <taxon>Lysobacterales</taxon>
        <taxon>Rhodanobacteraceae</taxon>
        <taxon>Luteibacter</taxon>
    </lineage>
</organism>
<dbReference type="OrthoDB" id="249225at2"/>
<evidence type="ECO:0000313" key="2">
    <source>
        <dbReference type="EMBL" id="TCV97599.1"/>
    </source>
</evidence>
<dbReference type="Proteomes" id="UP000295645">
    <property type="component" value="Unassembled WGS sequence"/>
</dbReference>
<keyword evidence="2" id="KW-0378">Hydrolase</keyword>
<keyword evidence="2" id="KW-0645">Protease</keyword>
<proteinExistence type="predicted"/>
<accession>A0A4V2W4X6</accession>
<dbReference type="EMBL" id="SMCS01000001">
    <property type="protein sequence ID" value="TCV97599.1"/>
    <property type="molecule type" value="Genomic_DNA"/>
</dbReference>
<reference evidence="2 3" key="1">
    <citation type="submission" date="2019-03" db="EMBL/GenBank/DDBJ databases">
        <title>Above-ground endophytic microbial communities from plants in different locations in the United States.</title>
        <authorList>
            <person name="Frank C."/>
        </authorList>
    </citation>
    <scope>NUCLEOTIDE SEQUENCE [LARGE SCALE GENOMIC DNA]</scope>
    <source>
        <strain evidence="2 3">LP_13_YM</strain>
    </source>
</reference>
<evidence type="ECO:0000259" key="1">
    <source>
        <dbReference type="Pfam" id="PF12146"/>
    </source>
</evidence>
<comment type="caution">
    <text evidence="2">The sequence shown here is derived from an EMBL/GenBank/DDBJ whole genome shotgun (WGS) entry which is preliminary data.</text>
</comment>
<dbReference type="Pfam" id="PF12146">
    <property type="entry name" value="Hydrolase_4"/>
    <property type="match status" value="1"/>
</dbReference>
<keyword evidence="2" id="KW-0031">Aminopeptidase</keyword>
<dbReference type="AlphaFoldDB" id="A0A4V2W4X6"/>
<feature type="domain" description="Serine aminopeptidase S33" evidence="1">
    <location>
        <begin position="50"/>
        <end position="154"/>
    </location>
</feature>
<dbReference type="InterPro" id="IPR022742">
    <property type="entry name" value="Hydrolase_4"/>
</dbReference>
<sequence>MSARPTPELPLYFGANRELFGLFHPVEAPASHAVLLCAPLGQDHIRCHRIYRQLANALAADGTPVLRFDYFGTGDSAGDSEDIDWDRCVDDTVEAANELRERAGTDRIVAFGARLGGSISVAASAEARFSNIVAWDPVLDGSVYVARMDALQKSLRTDSRRFMSPRSESDVAGQWIGFATTTRLRCQLDELRLEAAVAPTMVLDSLADASPHCWGRLVGDESMVRRLEPATPWDDLDRLEVAILSRPLIQTVTGHVRGTH</sequence>
<dbReference type="InterPro" id="IPR029058">
    <property type="entry name" value="AB_hydrolase_fold"/>
</dbReference>
<protein>
    <submittedName>
        <fullName evidence="2">Serine aminopeptidase S33 family</fullName>
    </submittedName>
</protein>
<name>A0A4V2W4X6_9GAMM</name>
<dbReference type="Gene3D" id="3.40.50.1820">
    <property type="entry name" value="alpha/beta hydrolase"/>
    <property type="match status" value="1"/>
</dbReference>